<reference evidence="9 10" key="1">
    <citation type="submission" date="2021-01" db="EMBL/GenBank/DDBJ databases">
        <title>Identification of strong promoters based on the transcriptome of Brevibacillus choshinensis.</title>
        <authorList>
            <person name="Yao D."/>
            <person name="Zhang K."/>
            <person name="Wu J."/>
        </authorList>
    </citation>
    <scope>NUCLEOTIDE SEQUENCE [LARGE SCALE GENOMIC DNA]</scope>
    <source>
        <strain evidence="9 10">HPD31-SP3</strain>
    </source>
</reference>
<evidence type="ECO:0000313" key="10">
    <source>
        <dbReference type="Proteomes" id="UP000596248"/>
    </source>
</evidence>
<name>A0ABX7FTL9_BRECH</name>
<evidence type="ECO:0000256" key="5">
    <source>
        <dbReference type="RuleBase" id="RU362125"/>
    </source>
</evidence>
<keyword evidence="3 5" id="KW-0285">Flavoprotein</keyword>
<keyword evidence="5" id="KW-0560">Oxidoreductase</keyword>
<protein>
    <submittedName>
        <fullName evidence="9">Acyl-CoA dehydrogenase</fullName>
    </submittedName>
</protein>
<dbReference type="InterPro" id="IPR009075">
    <property type="entry name" value="AcylCo_DH/oxidase_C"/>
</dbReference>
<dbReference type="Pfam" id="PF02770">
    <property type="entry name" value="Acyl-CoA_dh_M"/>
    <property type="match status" value="1"/>
</dbReference>
<dbReference type="Pfam" id="PF00441">
    <property type="entry name" value="Acyl-CoA_dh_1"/>
    <property type="match status" value="1"/>
</dbReference>
<dbReference type="PROSITE" id="PS00073">
    <property type="entry name" value="ACYL_COA_DH_2"/>
    <property type="match status" value="1"/>
</dbReference>
<accession>A0ABX7FTL9</accession>
<dbReference type="InterPro" id="IPR013786">
    <property type="entry name" value="AcylCoA_DH/ox_N"/>
</dbReference>
<comment type="similarity">
    <text evidence="2 5">Belongs to the acyl-CoA dehydrogenase family.</text>
</comment>
<dbReference type="PANTHER" id="PTHR43884">
    <property type="entry name" value="ACYL-COA DEHYDROGENASE"/>
    <property type="match status" value="1"/>
</dbReference>
<organism evidence="9 10">
    <name type="scientific">Brevibacillus choshinensis</name>
    <dbReference type="NCBI Taxonomy" id="54911"/>
    <lineage>
        <taxon>Bacteria</taxon>
        <taxon>Bacillati</taxon>
        <taxon>Bacillota</taxon>
        <taxon>Bacilli</taxon>
        <taxon>Bacillales</taxon>
        <taxon>Paenibacillaceae</taxon>
        <taxon>Brevibacillus</taxon>
    </lineage>
</organism>
<keyword evidence="4 5" id="KW-0274">FAD</keyword>
<dbReference type="Proteomes" id="UP000596248">
    <property type="component" value="Chromosome"/>
</dbReference>
<dbReference type="Gene3D" id="1.20.140.10">
    <property type="entry name" value="Butyryl-CoA Dehydrogenase, subunit A, domain 3"/>
    <property type="match status" value="1"/>
</dbReference>
<evidence type="ECO:0000259" key="6">
    <source>
        <dbReference type="Pfam" id="PF00441"/>
    </source>
</evidence>
<sequence length="379" mass="41170">MNFDLNQEQLMLKKMIREFADEVVAPGADERDKTKQFPVDVFKQMAELNLMGLPFSEEYGGAGADTTSFAIVTEELSRACGSTGITYSAHISLGGAPLSLFGTEEQKRTYLSKVCSGESFGAFGLTEPNAGSDAGGTRTTALLDGNEWVLNGSKCFITNASYASFLALTAVTDKEKGARGITAFIVPTDAPGFTVLANYEKLGLHSSNTTELVLEDVRIPEENVLGKTGEGFKQFLITLDGGRIGIGAMAVGIAQAAYDKALQYAKQRTAFGNSLSQFQAIQHKLADMAMQIELARNMVYKAAWLKDNGRKFTKEAAMAKLYASEVAMSATHQAIQIHGGYGYMREYQVERFFRDARLLEIGEGTSEILRNVIAREIGC</sequence>
<evidence type="ECO:0000259" key="8">
    <source>
        <dbReference type="Pfam" id="PF02771"/>
    </source>
</evidence>
<evidence type="ECO:0000256" key="1">
    <source>
        <dbReference type="ARBA" id="ARBA00001974"/>
    </source>
</evidence>
<dbReference type="SUPFAM" id="SSF47203">
    <property type="entry name" value="Acyl-CoA dehydrogenase C-terminal domain-like"/>
    <property type="match status" value="1"/>
</dbReference>
<evidence type="ECO:0000256" key="4">
    <source>
        <dbReference type="ARBA" id="ARBA00022827"/>
    </source>
</evidence>
<feature type="domain" description="Acyl-CoA dehydrogenase/oxidase C-terminal" evidence="6">
    <location>
        <begin position="229"/>
        <end position="377"/>
    </location>
</feature>
<dbReference type="PANTHER" id="PTHR43884:SF12">
    <property type="entry name" value="ISOVALERYL-COA DEHYDROGENASE, MITOCHONDRIAL-RELATED"/>
    <property type="match status" value="1"/>
</dbReference>
<evidence type="ECO:0000256" key="3">
    <source>
        <dbReference type="ARBA" id="ARBA00022630"/>
    </source>
</evidence>
<evidence type="ECO:0000313" key="9">
    <source>
        <dbReference type="EMBL" id="QRG69586.1"/>
    </source>
</evidence>
<feature type="domain" description="Acyl-CoA dehydrogenase/oxidase N-terminal" evidence="8">
    <location>
        <begin position="7"/>
        <end position="118"/>
    </location>
</feature>
<dbReference type="EMBL" id="CP069127">
    <property type="protein sequence ID" value="QRG69586.1"/>
    <property type="molecule type" value="Genomic_DNA"/>
</dbReference>
<dbReference type="PROSITE" id="PS00072">
    <property type="entry name" value="ACYL_COA_DH_1"/>
    <property type="match status" value="1"/>
</dbReference>
<dbReference type="CDD" id="cd01158">
    <property type="entry name" value="SCAD_SBCAD"/>
    <property type="match status" value="1"/>
</dbReference>
<dbReference type="InterPro" id="IPR006089">
    <property type="entry name" value="Acyl-CoA_DH_CS"/>
</dbReference>
<dbReference type="Gene3D" id="1.10.540.10">
    <property type="entry name" value="Acyl-CoA dehydrogenase/oxidase, N-terminal domain"/>
    <property type="match status" value="1"/>
</dbReference>
<evidence type="ECO:0000256" key="2">
    <source>
        <dbReference type="ARBA" id="ARBA00009347"/>
    </source>
</evidence>
<dbReference type="InterPro" id="IPR046373">
    <property type="entry name" value="Acyl-CoA_Oxase/DH_mid-dom_sf"/>
</dbReference>
<keyword evidence="10" id="KW-1185">Reference proteome</keyword>
<feature type="domain" description="Acyl-CoA oxidase/dehydrogenase middle" evidence="7">
    <location>
        <begin position="122"/>
        <end position="217"/>
    </location>
</feature>
<dbReference type="Pfam" id="PF02771">
    <property type="entry name" value="Acyl-CoA_dh_N"/>
    <property type="match status" value="1"/>
</dbReference>
<dbReference type="InterPro" id="IPR036250">
    <property type="entry name" value="AcylCo_DH-like_C"/>
</dbReference>
<dbReference type="InterPro" id="IPR009100">
    <property type="entry name" value="AcylCoA_DH/oxidase_NM_dom_sf"/>
</dbReference>
<comment type="cofactor">
    <cofactor evidence="1 5">
        <name>FAD</name>
        <dbReference type="ChEBI" id="CHEBI:57692"/>
    </cofactor>
</comment>
<dbReference type="Gene3D" id="2.40.110.10">
    <property type="entry name" value="Butyryl-CoA Dehydrogenase, subunit A, domain 2"/>
    <property type="match status" value="1"/>
</dbReference>
<dbReference type="RefSeq" id="WP_203356573.1">
    <property type="nucleotide sequence ID" value="NZ_CP069127.1"/>
</dbReference>
<dbReference type="InterPro" id="IPR006091">
    <property type="entry name" value="Acyl-CoA_Oxase/DH_mid-dom"/>
</dbReference>
<dbReference type="InterPro" id="IPR037069">
    <property type="entry name" value="AcylCoA_DH/ox_N_sf"/>
</dbReference>
<evidence type="ECO:0000259" key="7">
    <source>
        <dbReference type="Pfam" id="PF02770"/>
    </source>
</evidence>
<dbReference type="PIRSF" id="PIRSF016578">
    <property type="entry name" value="HsaA"/>
    <property type="match status" value="1"/>
</dbReference>
<gene>
    <name evidence="9" type="ORF">JNE38_10910</name>
</gene>
<proteinExistence type="inferred from homology"/>
<dbReference type="SUPFAM" id="SSF56645">
    <property type="entry name" value="Acyl-CoA dehydrogenase NM domain-like"/>
    <property type="match status" value="1"/>
</dbReference>